<evidence type="ECO:0000256" key="1">
    <source>
        <dbReference type="ARBA" id="ARBA00006814"/>
    </source>
</evidence>
<evidence type="ECO:0000256" key="2">
    <source>
        <dbReference type="ARBA" id="ARBA00022670"/>
    </source>
</evidence>
<proteinExistence type="inferred from homology"/>
<name>G4RQ76_THETK</name>
<dbReference type="RefSeq" id="WP_014125971.1">
    <property type="nucleotide sequence ID" value="NC_016070.1"/>
</dbReference>
<dbReference type="InterPro" id="IPR000671">
    <property type="entry name" value="Peptidase_A31"/>
</dbReference>
<dbReference type="GO" id="GO:0016485">
    <property type="term" value="P:protein processing"/>
    <property type="evidence" value="ECO:0007669"/>
    <property type="project" value="TreeGrafter"/>
</dbReference>
<comment type="similarity">
    <text evidence="1">Belongs to the peptidase A31 family.</text>
</comment>
<dbReference type="Gene3D" id="3.40.50.1450">
    <property type="entry name" value="HybD-like"/>
    <property type="match status" value="1"/>
</dbReference>
<dbReference type="STRING" id="768679.TTX_0034"/>
<dbReference type="GO" id="GO:0008047">
    <property type="term" value="F:enzyme activator activity"/>
    <property type="evidence" value="ECO:0007669"/>
    <property type="project" value="InterPro"/>
</dbReference>
<evidence type="ECO:0000313" key="5">
    <source>
        <dbReference type="EMBL" id="CCC80713.1"/>
    </source>
</evidence>
<protein>
    <submittedName>
        <fullName evidence="5">Ni,Fe-hydrogenase maturation factor</fullName>
    </submittedName>
</protein>
<sequence length="171" mass="18202">MKVLVVGLGNPIYGDDGFGSCMAQFLMQFNDFVYDANAHGIGALGTLSDYDVLIFIDIDAKLPPGAVAVERIEGSLTVSETRLIDAHRAPPSLLVGYLRAMGKSVLARLVAVGPATLEPLSRPSPQVVSAARSVVAELKGILAEYGLELRWSGDPSEELVKCYERALGSPK</sequence>
<dbReference type="PANTHER" id="PTHR30302">
    <property type="entry name" value="HYDROGENASE 1 MATURATION PROTEASE"/>
    <property type="match status" value="1"/>
</dbReference>
<dbReference type="AlphaFoldDB" id="G4RQ76"/>
<dbReference type="EMBL" id="FN869859">
    <property type="protein sequence ID" value="CCC80713.1"/>
    <property type="molecule type" value="Genomic_DNA"/>
</dbReference>
<dbReference type="HOGENOM" id="CLU_128027_0_0_2"/>
<dbReference type="GO" id="GO:0004190">
    <property type="term" value="F:aspartic-type endopeptidase activity"/>
    <property type="evidence" value="ECO:0007669"/>
    <property type="project" value="UniProtKB-KW"/>
</dbReference>
<reference evidence="5 6" key="1">
    <citation type="journal article" date="2011" name="PLoS ONE">
        <title>The complete genome sequence of Thermoproteus tenax: a physiologically versatile member of the Crenarchaeota.</title>
        <authorList>
            <person name="Siebers B."/>
            <person name="Zaparty M."/>
            <person name="Raddatz G."/>
            <person name="Tjaden B."/>
            <person name="Albers S.V."/>
            <person name="Bell S.D."/>
            <person name="Blombach F."/>
            <person name="Kletzin A."/>
            <person name="Kyrpides N."/>
            <person name="Lanz C."/>
            <person name="Plagens A."/>
            <person name="Rampp M."/>
            <person name="Rosinus A."/>
            <person name="von Jan M."/>
            <person name="Makarova K.S."/>
            <person name="Klenk H.P."/>
            <person name="Schuster S.C."/>
            <person name="Hensel R."/>
        </authorList>
    </citation>
    <scope>NUCLEOTIDE SEQUENCE [LARGE SCALE GENOMIC DNA]</scope>
    <source>
        <strain evidence="6">ATCC 35583 / DSM 2078 / JCM 9277 / NBRC 100435 / Kra 1</strain>
    </source>
</reference>
<keyword evidence="4" id="KW-0378">Hydrolase</keyword>
<keyword evidence="3" id="KW-0064">Aspartyl protease</keyword>
<organism evidence="5 6">
    <name type="scientific">Thermoproteus tenax (strain ATCC 35583 / DSM 2078 / JCM 9277 / NBRC 100435 / Kra 1)</name>
    <dbReference type="NCBI Taxonomy" id="768679"/>
    <lineage>
        <taxon>Archaea</taxon>
        <taxon>Thermoproteota</taxon>
        <taxon>Thermoprotei</taxon>
        <taxon>Thermoproteales</taxon>
        <taxon>Thermoproteaceae</taxon>
        <taxon>Thermoproteus</taxon>
    </lineage>
</organism>
<dbReference type="KEGG" id="ttn:TTX_0034"/>
<dbReference type="eggNOG" id="arCOG04429">
    <property type="taxonomic scope" value="Archaea"/>
</dbReference>
<evidence type="ECO:0000256" key="3">
    <source>
        <dbReference type="ARBA" id="ARBA00022750"/>
    </source>
</evidence>
<keyword evidence="6" id="KW-1185">Reference proteome</keyword>
<accession>G4RQ76</accession>
<dbReference type="InterPro" id="IPR023430">
    <property type="entry name" value="Pept_HybD-like_dom_sf"/>
</dbReference>
<gene>
    <name evidence="5" type="primary">hoxM</name>
    <name evidence="5" type="ordered locus">TTX_0034</name>
</gene>
<dbReference type="PaxDb" id="768679-TTX_0034"/>
<dbReference type="GeneID" id="11263041"/>
<keyword evidence="2" id="KW-0645">Protease</keyword>
<dbReference type="OrthoDB" id="44145at2157"/>
<dbReference type="SUPFAM" id="SSF53163">
    <property type="entry name" value="HybD-like"/>
    <property type="match status" value="1"/>
</dbReference>
<evidence type="ECO:0000256" key="4">
    <source>
        <dbReference type="ARBA" id="ARBA00022801"/>
    </source>
</evidence>
<dbReference type="NCBIfam" id="TIGR00072">
    <property type="entry name" value="hydrog_prot"/>
    <property type="match status" value="1"/>
</dbReference>
<dbReference type="PANTHER" id="PTHR30302:SF1">
    <property type="entry name" value="HYDROGENASE 2 MATURATION PROTEASE"/>
    <property type="match status" value="1"/>
</dbReference>
<dbReference type="Proteomes" id="UP000002654">
    <property type="component" value="Chromosome"/>
</dbReference>
<evidence type="ECO:0000313" key="6">
    <source>
        <dbReference type="Proteomes" id="UP000002654"/>
    </source>
</evidence>
<dbReference type="PATRIC" id="fig|768679.9.peg.37"/>